<accession>A0A858RDA0</accession>
<name>A0A858RDA0_9BACT</name>
<evidence type="ECO:0000259" key="1">
    <source>
        <dbReference type="Pfam" id="PF13579"/>
    </source>
</evidence>
<dbReference type="Proteomes" id="UP000501812">
    <property type="component" value="Chromosome"/>
</dbReference>
<dbReference type="EMBL" id="CP051774">
    <property type="protein sequence ID" value="QJE94290.1"/>
    <property type="molecule type" value="Genomic_DNA"/>
</dbReference>
<keyword evidence="3" id="KW-1185">Reference proteome</keyword>
<dbReference type="GO" id="GO:0016740">
    <property type="term" value="F:transferase activity"/>
    <property type="evidence" value="ECO:0007669"/>
    <property type="project" value="UniProtKB-KW"/>
</dbReference>
<dbReference type="Pfam" id="PF13579">
    <property type="entry name" value="Glyco_trans_4_4"/>
    <property type="match status" value="1"/>
</dbReference>
<feature type="domain" description="Glycosyltransferase subfamily 4-like N-terminal" evidence="1">
    <location>
        <begin position="20"/>
        <end position="196"/>
    </location>
</feature>
<dbReference type="RefSeq" id="WP_169452511.1">
    <property type="nucleotide sequence ID" value="NZ_CP051774.1"/>
</dbReference>
<evidence type="ECO:0000313" key="2">
    <source>
        <dbReference type="EMBL" id="QJE94290.1"/>
    </source>
</evidence>
<dbReference type="AlphaFoldDB" id="A0A858RDA0"/>
<dbReference type="Gene3D" id="3.40.50.2000">
    <property type="entry name" value="Glycogen Phosphorylase B"/>
    <property type="match status" value="1"/>
</dbReference>
<gene>
    <name evidence="2" type="ORF">HHL09_00305</name>
</gene>
<sequence>MRILIISPHFPPSNAADMHRVRMLLPHLAGQGISAEVLCVQAEQVAAPKDPWLEEGLPGDVPVHRVRALGLEWGRIPGLGTLTFRAMAAIRRKGHELLEGGRFDLVYFSTTQFGIHVLGPEWKKRHGVAFTMDYQDPWVSDYYRNNPGVTPPGGKLKYAVTRWLAGRQEPTVLDACSGITSVSPAYPEQILTRYPDKALPSIVLPFPGDNADLERVRHSAIRQQVFDPADGFQHWVYIGRGGKDMALAVSGIFSALATLKERQPALQRLRLHFIGTSYASQGKGIKTIEPLASQYGLEEMVKEHTDRIPYSQTLRCLLDADGLIVPGSDDPGYTASKIYPYLLAGKPLLTVFHEESSVVSLIRKAGGGTVVPFRSDDNADAIGARVLADALNPDGTLRQVPLDHEAFSAHTARHQAGQLAGFLHRCLTREGRDAVTA</sequence>
<organism evidence="2 3">
    <name type="scientific">Luteolibacter luteus</name>
    <dbReference type="NCBI Taxonomy" id="2728835"/>
    <lineage>
        <taxon>Bacteria</taxon>
        <taxon>Pseudomonadati</taxon>
        <taxon>Verrucomicrobiota</taxon>
        <taxon>Verrucomicrobiia</taxon>
        <taxon>Verrucomicrobiales</taxon>
        <taxon>Verrucomicrobiaceae</taxon>
        <taxon>Luteolibacter</taxon>
    </lineage>
</organism>
<evidence type="ECO:0000313" key="3">
    <source>
        <dbReference type="Proteomes" id="UP000501812"/>
    </source>
</evidence>
<proteinExistence type="predicted"/>
<dbReference type="KEGG" id="luo:HHL09_00305"/>
<keyword evidence="2" id="KW-0808">Transferase</keyword>
<reference evidence="2 3" key="1">
    <citation type="submission" date="2020-04" db="EMBL/GenBank/DDBJ databases">
        <title>Luteolibacter sp. G-1-1-1 isolated from soil.</title>
        <authorList>
            <person name="Dahal R.H."/>
        </authorList>
    </citation>
    <scope>NUCLEOTIDE SEQUENCE [LARGE SCALE GENOMIC DNA]</scope>
    <source>
        <strain evidence="2 3">G-1-1-1</strain>
    </source>
</reference>
<dbReference type="InterPro" id="IPR028098">
    <property type="entry name" value="Glyco_trans_4-like_N"/>
</dbReference>
<protein>
    <submittedName>
        <fullName evidence="2">Glycosyltransferase family 4 protein</fullName>
    </submittedName>
</protein>
<dbReference type="SUPFAM" id="SSF53756">
    <property type="entry name" value="UDP-Glycosyltransferase/glycogen phosphorylase"/>
    <property type="match status" value="1"/>
</dbReference>